<evidence type="ECO:0000256" key="1">
    <source>
        <dbReference type="ARBA" id="ARBA00001957"/>
    </source>
</evidence>
<evidence type="ECO:0000313" key="6">
    <source>
        <dbReference type="EMBL" id="TLP59611.1"/>
    </source>
</evidence>
<dbReference type="InterPro" id="IPR000873">
    <property type="entry name" value="AMP-dep_synth/lig_dom"/>
</dbReference>
<dbReference type="Pfam" id="PF13193">
    <property type="entry name" value="AMP-binding_C"/>
    <property type="match status" value="1"/>
</dbReference>
<dbReference type="InterPro" id="IPR042099">
    <property type="entry name" value="ANL_N_sf"/>
</dbReference>
<sequence length="1059" mass="113117">MRAPLSPDQERLWLLQKLDPRDASYTMYLVRRLRGPLDRDALEGAIADVVARHEGLRTRFEEEDGVPWAVAEPAGSPPPVAWPAATGEEHAGRLVAERVNAPFDLAEGVPLRVAVIGIGPLDHVLCVTMHHIIGDGWSLGILLDDLAECYTARLRGRAPELAPLPVHPSDYARWQRRRAERAVPYWQERLADPPPADLPYGIGGIGGGDADGAESGEGHGQGGFQIVRVGPEVADRLDRLAREHRTTLFTVLMAAYQVLLHRHSGHDDVLVGTVVAGRERVELEPLIGYLTQTVVLRGDLGGDPAFSELLRRTGREALTAMSKTSVPFERIGHPAQALMPTVFILHTQDTGPTRPFGDLSVGFFPDGFRQVKLGLYTEAWRDGAGITVSFGHDGSSGSPHEAEAVRRLAERFLLLLASVADEPHRRISELRVWTGDDEADIRTLAGDGADVPGPTVPEMIAETVRRTPEAVAVVCGETEVTYGELDRRADRLAAALRGSGVRPGDVVGVRLPRSAEAIVALLAVWRAGAAYLPFEPDEPDERMAFSLADAGATHVITTRTPPAGLTAVDPAGGLAEEEAAAGERRTDGEEPDGPYETRPEDVAYVISTSGSTGRPKGVAVEHRAIAARIRWMRREYGLTPGDRVVQFASLSFDTHLEEVFPALAAGATLVLLPGGAATLPDLLAAPGGERITVLDLPTAYWHHLVEEIDQIAWPPALRLVIIGGEQASGGAVTRWRRRFGDGVRLLNTYGPTEAAVIATWADLGADLRAGLGAAPHGRPPIGRPVGATTVHLLDAAGVPVPQGAIGELVVGGAGVARGYLRRPALTAAAFVPDPAGPPGARRYRTGDRARWNQAGELEFLGRLDGQLKVRGFRIEPGEVEARLLDHPGVGQAFVTVHAEELVAYVTGTATGEELAAHLARTLPRHLVPTAWVGLDALPLTSRGKVDRAALPAPVRGPSAGHVPPSTDAELLVAEVWAELLGVASVGADDDFFALGGHSLLATRIAARLRRTTGVEVPVRTIFERRTVADLAVALEDLLVAELEGMSEEEAERLLSSADG</sequence>
<keyword evidence="7" id="KW-1185">Reference proteome</keyword>
<dbReference type="Pfam" id="PF00668">
    <property type="entry name" value="Condensation"/>
    <property type="match status" value="1"/>
</dbReference>
<reference evidence="6" key="1">
    <citation type="submission" date="2019-05" db="EMBL/GenBank/DDBJ databases">
        <title>Isolation, diversity and antifungal activity of Actinobacteria from wheat.</title>
        <authorList>
            <person name="Yu B."/>
        </authorList>
    </citation>
    <scope>NUCLEOTIDE SEQUENCE [LARGE SCALE GENOMIC DNA]</scope>
    <source>
        <strain evidence="6">NEAU-HEGS1-5</strain>
    </source>
</reference>
<comment type="cofactor">
    <cofactor evidence="1">
        <name>pantetheine 4'-phosphate</name>
        <dbReference type="ChEBI" id="CHEBI:47942"/>
    </cofactor>
</comment>
<name>A0A5R8Z1X5_9ACTN</name>
<evidence type="ECO:0000256" key="2">
    <source>
        <dbReference type="ARBA" id="ARBA00022450"/>
    </source>
</evidence>
<gene>
    <name evidence="6" type="ORF">FED44_15020</name>
</gene>
<dbReference type="EMBL" id="VANP01000005">
    <property type="protein sequence ID" value="TLP59611.1"/>
    <property type="molecule type" value="Genomic_DNA"/>
</dbReference>
<dbReference type="SUPFAM" id="SSF52777">
    <property type="entry name" value="CoA-dependent acyltransferases"/>
    <property type="match status" value="2"/>
</dbReference>
<dbReference type="AlphaFoldDB" id="A0A5R8Z1X5"/>
<dbReference type="InterPro" id="IPR001242">
    <property type="entry name" value="Condensation_dom"/>
</dbReference>
<dbReference type="FunFam" id="1.10.1200.10:FF:000005">
    <property type="entry name" value="Nonribosomal peptide synthetase 1"/>
    <property type="match status" value="1"/>
</dbReference>
<dbReference type="InterPro" id="IPR036736">
    <property type="entry name" value="ACP-like_sf"/>
</dbReference>
<proteinExistence type="predicted"/>
<dbReference type="GO" id="GO:0044550">
    <property type="term" value="P:secondary metabolite biosynthetic process"/>
    <property type="evidence" value="ECO:0007669"/>
    <property type="project" value="TreeGrafter"/>
</dbReference>
<dbReference type="PROSITE" id="PS50075">
    <property type="entry name" value="CARRIER"/>
    <property type="match status" value="1"/>
</dbReference>
<dbReference type="GO" id="GO:0043041">
    <property type="term" value="P:amino acid activation for nonribosomal peptide biosynthetic process"/>
    <property type="evidence" value="ECO:0007669"/>
    <property type="project" value="TreeGrafter"/>
</dbReference>
<dbReference type="SUPFAM" id="SSF47336">
    <property type="entry name" value="ACP-like"/>
    <property type="match status" value="1"/>
</dbReference>
<dbReference type="FunFam" id="3.40.50.12780:FF:000012">
    <property type="entry name" value="Non-ribosomal peptide synthetase"/>
    <property type="match status" value="1"/>
</dbReference>
<comment type="caution">
    <text evidence="6">The sequence shown here is derived from an EMBL/GenBank/DDBJ whole genome shotgun (WGS) entry which is preliminary data.</text>
</comment>
<feature type="domain" description="Carrier" evidence="5">
    <location>
        <begin position="963"/>
        <end position="1038"/>
    </location>
</feature>
<dbReference type="InterPro" id="IPR029058">
    <property type="entry name" value="AB_hydrolase_fold"/>
</dbReference>
<evidence type="ECO:0000313" key="7">
    <source>
        <dbReference type="Proteomes" id="UP000309033"/>
    </source>
</evidence>
<dbReference type="NCBIfam" id="TIGR01733">
    <property type="entry name" value="AA-adenyl-dom"/>
    <property type="match status" value="1"/>
</dbReference>
<dbReference type="Gene3D" id="3.40.50.12780">
    <property type="entry name" value="N-terminal domain of ligase-like"/>
    <property type="match status" value="1"/>
</dbReference>
<dbReference type="InterPro" id="IPR006162">
    <property type="entry name" value="Ppantetheine_attach_site"/>
</dbReference>
<dbReference type="GO" id="GO:0008610">
    <property type="term" value="P:lipid biosynthetic process"/>
    <property type="evidence" value="ECO:0007669"/>
    <property type="project" value="UniProtKB-ARBA"/>
</dbReference>
<dbReference type="InterPro" id="IPR020806">
    <property type="entry name" value="PKS_PP-bd"/>
</dbReference>
<evidence type="ECO:0000256" key="3">
    <source>
        <dbReference type="ARBA" id="ARBA00022553"/>
    </source>
</evidence>
<keyword evidence="2" id="KW-0596">Phosphopantetheine</keyword>
<dbReference type="Proteomes" id="UP000309033">
    <property type="component" value="Unassembled WGS sequence"/>
</dbReference>
<dbReference type="SMART" id="SM00823">
    <property type="entry name" value="PKS_PP"/>
    <property type="match status" value="1"/>
</dbReference>
<dbReference type="PROSITE" id="PS00012">
    <property type="entry name" value="PHOSPHOPANTETHEINE"/>
    <property type="match status" value="1"/>
</dbReference>
<accession>A0A5R8Z1X5</accession>
<dbReference type="Gene3D" id="3.40.50.1820">
    <property type="entry name" value="alpha/beta hydrolase"/>
    <property type="match status" value="1"/>
</dbReference>
<dbReference type="Pfam" id="PF00550">
    <property type="entry name" value="PP-binding"/>
    <property type="match status" value="1"/>
</dbReference>
<dbReference type="GO" id="GO:0005737">
    <property type="term" value="C:cytoplasm"/>
    <property type="evidence" value="ECO:0007669"/>
    <property type="project" value="TreeGrafter"/>
</dbReference>
<evidence type="ECO:0000259" key="5">
    <source>
        <dbReference type="PROSITE" id="PS50075"/>
    </source>
</evidence>
<dbReference type="PANTHER" id="PTHR45527">
    <property type="entry name" value="NONRIBOSOMAL PEPTIDE SYNTHETASE"/>
    <property type="match status" value="1"/>
</dbReference>
<dbReference type="GO" id="GO:0003824">
    <property type="term" value="F:catalytic activity"/>
    <property type="evidence" value="ECO:0007669"/>
    <property type="project" value="InterPro"/>
</dbReference>
<dbReference type="PANTHER" id="PTHR45527:SF1">
    <property type="entry name" value="FATTY ACID SYNTHASE"/>
    <property type="match status" value="1"/>
</dbReference>
<dbReference type="CDD" id="cd05930">
    <property type="entry name" value="A_NRPS"/>
    <property type="match status" value="1"/>
</dbReference>
<dbReference type="InterPro" id="IPR010071">
    <property type="entry name" value="AA_adenyl_dom"/>
</dbReference>
<dbReference type="Gene3D" id="3.30.559.10">
    <property type="entry name" value="Chloramphenicol acetyltransferase-like domain"/>
    <property type="match status" value="1"/>
</dbReference>
<dbReference type="Gene3D" id="3.30.300.30">
    <property type="match status" value="1"/>
</dbReference>
<evidence type="ECO:0000256" key="4">
    <source>
        <dbReference type="SAM" id="MobiDB-lite"/>
    </source>
</evidence>
<protein>
    <submittedName>
        <fullName evidence="6">Amino acid adenylation domain-containing protein</fullName>
    </submittedName>
</protein>
<dbReference type="GO" id="GO:0031177">
    <property type="term" value="F:phosphopantetheine binding"/>
    <property type="evidence" value="ECO:0007669"/>
    <property type="project" value="InterPro"/>
</dbReference>
<dbReference type="Pfam" id="PF00501">
    <property type="entry name" value="AMP-binding"/>
    <property type="match status" value="1"/>
</dbReference>
<dbReference type="InterPro" id="IPR023213">
    <property type="entry name" value="CAT-like_dom_sf"/>
</dbReference>
<dbReference type="InterPro" id="IPR025110">
    <property type="entry name" value="AMP-bd_C"/>
</dbReference>
<dbReference type="SUPFAM" id="SSF56801">
    <property type="entry name" value="Acetyl-CoA synthetase-like"/>
    <property type="match status" value="1"/>
</dbReference>
<feature type="region of interest" description="Disordered" evidence="4">
    <location>
        <begin position="578"/>
        <end position="597"/>
    </location>
</feature>
<dbReference type="CDD" id="cd19531">
    <property type="entry name" value="LCL_NRPS-like"/>
    <property type="match status" value="1"/>
</dbReference>
<organism evidence="6 7">
    <name type="scientific">Microbispora triticiradicis</name>
    <dbReference type="NCBI Taxonomy" id="2200763"/>
    <lineage>
        <taxon>Bacteria</taxon>
        <taxon>Bacillati</taxon>
        <taxon>Actinomycetota</taxon>
        <taxon>Actinomycetes</taxon>
        <taxon>Streptosporangiales</taxon>
        <taxon>Streptosporangiaceae</taxon>
        <taxon>Microbispora</taxon>
    </lineage>
</organism>
<dbReference type="InterPro" id="IPR045851">
    <property type="entry name" value="AMP-bd_C_sf"/>
</dbReference>
<keyword evidence="3" id="KW-0597">Phosphoprotein</keyword>
<dbReference type="InterPro" id="IPR009081">
    <property type="entry name" value="PP-bd_ACP"/>
</dbReference>
<dbReference type="Gene3D" id="3.30.559.30">
    <property type="entry name" value="Nonribosomal peptide synthetase, condensation domain"/>
    <property type="match status" value="1"/>
</dbReference>
<dbReference type="OrthoDB" id="3802848at2"/>